<accession>R9HRJ3</accession>
<comment type="caution">
    <text evidence="1">The sequence shown here is derived from an EMBL/GenBank/DDBJ whole genome shotgun (WGS) entry which is preliminary data.</text>
</comment>
<dbReference type="AlphaFoldDB" id="R9HRJ3"/>
<organism evidence="1 2">
    <name type="scientific">Bacteroides uniformis dnLKV2</name>
    <dbReference type="NCBI Taxonomy" id="1235787"/>
    <lineage>
        <taxon>Bacteria</taxon>
        <taxon>Pseudomonadati</taxon>
        <taxon>Bacteroidota</taxon>
        <taxon>Bacteroidia</taxon>
        <taxon>Bacteroidales</taxon>
        <taxon>Bacteroidaceae</taxon>
        <taxon>Bacteroides</taxon>
    </lineage>
</organism>
<sequence>MKSVTISNREIATMAFDRLCKENKTDIAA</sequence>
<dbReference type="EMBL" id="ASSO01000011">
    <property type="protein sequence ID" value="EOS06436.1"/>
    <property type="molecule type" value="Genomic_DNA"/>
</dbReference>
<proteinExistence type="predicted"/>
<reference evidence="1 2" key="1">
    <citation type="submission" date="2013-04" db="EMBL/GenBank/DDBJ databases">
        <title>The Genome Sequence of Bacteroides uniformis dnLKV2.</title>
        <authorList>
            <consortium name="The Broad Institute Genomics Platform"/>
            <consortium name="The Broad Institute Genome Sequencing Center for Infectious Disease"/>
            <person name="Earl A."/>
            <person name="Xavier R."/>
            <person name="Kuhn K."/>
            <person name="Stappenbeck T."/>
            <person name="Walker B."/>
            <person name="Young S."/>
            <person name="Zeng Q."/>
            <person name="Gargeya S."/>
            <person name="Fitzgerald M."/>
            <person name="Haas B."/>
            <person name="Abouelleil A."/>
            <person name="Allen A.W."/>
            <person name="Alvarado L."/>
            <person name="Arachchi H.M."/>
            <person name="Berlin A.M."/>
            <person name="Chapman S.B."/>
            <person name="Gainer-Dewar J."/>
            <person name="Goldberg J."/>
            <person name="Griggs A."/>
            <person name="Gujja S."/>
            <person name="Hansen M."/>
            <person name="Howarth C."/>
            <person name="Imamovic A."/>
            <person name="Ireland A."/>
            <person name="Larimer J."/>
            <person name="McCowan C."/>
            <person name="Murphy C."/>
            <person name="Pearson M."/>
            <person name="Poon T.W."/>
            <person name="Priest M."/>
            <person name="Roberts A."/>
            <person name="Saif S."/>
            <person name="Shea T."/>
            <person name="Sisk P."/>
            <person name="Sykes S."/>
            <person name="Wortman J."/>
            <person name="Nusbaum C."/>
            <person name="Birren B."/>
        </authorList>
    </citation>
    <scope>NUCLEOTIDE SEQUENCE [LARGE SCALE GENOMIC DNA]</scope>
    <source>
        <strain evidence="2">dnLKV2</strain>
    </source>
</reference>
<gene>
    <name evidence="1" type="ORF">C801_03302</name>
</gene>
<dbReference type="Proteomes" id="UP000014212">
    <property type="component" value="Unassembled WGS sequence"/>
</dbReference>
<evidence type="ECO:0000313" key="1">
    <source>
        <dbReference type="EMBL" id="EOS06436.1"/>
    </source>
</evidence>
<name>R9HRJ3_BACUN</name>
<protein>
    <submittedName>
        <fullName evidence="1">Uncharacterized protein</fullName>
    </submittedName>
</protein>
<dbReference type="HOGENOM" id="CLU_3408756_0_0_10"/>
<evidence type="ECO:0000313" key="2">
    <source>
        <dbReference type="Proteomes" id="UP000014212"/>
    </source>
</evidence>